<dbReference type="OrthoDB" id="9798081at2"/>
<evidence type="ECO:0000259" key="1">
    <source>
        <dbReference type="PROSITE" id="PS51186"/>
    </source>
</evidence>
<dbReference type="AlphaFoldDB" id="A0A7X3FK11"/>
<dbReference type="InterPro" id="IPR000182">
    <property type="entry name" value="GNAT_dom"/>
</dbReference>
<sequence>MNTIITTQRLILREYEESDYEDALRIFSNQQTMSFWPEPFSAEQVRKWMIKNLSNYKELGYGRWVTALIGNNRMIGDCGFGQLEINGTVEVDLGYIIDHRYWKQGYGVEAAQACLDLGQTRLGFKRIVANMPYNHTASRKTAEKLGMKKELEFVNERNRNILTHLYSAERKIDC</sequence>
<reference evidence="2 3" key="1">
    <citation type="journal article" date="2019" name="Microorganisms">
        <title>Paenibacillus lutrae sp. nov., A Chitinolytic Species Isolated from A River Otter in Castril Natural Park, Granada, Spain.</title>
        <authorList>
            <person name="Rodriguez M."/>
            <person name="Reina J.C."/>
            <person name="Bejar V."/>
            <person name="Llamas I."/>
        </authorList>
    </citation>
    <scope>NUCLEOTIDE SEQUENCE [LARGE SCALE GENOMIC DNA]</scope>
    <source>
        <strain evidence="2 3">N10</strain>
    </source>
</reference>
<dbReference type="Proteomes" id="UP000490800">
    <property type="component" value="Unassembled WGS sequence"/>
</dbReference>
<proteinExistence type="predicted"/>
<dbReference type="EMBL" id="RHLK01000010">
    <property type="protein sequence ID" value="MVP01169.1"/>
    <property type="molecule type" value="Genomic_DNA"/>
</dbReference>
<protein>
    <submittedName>
        <fullName evidence="2">GNAT family N-acetyltransferase</fullName>
    </submittedName>
</protein>
<dbReference type="RefSeq" id="WP_157337321.1">
    <property type="nucleotide sequence ID" value="NZ_RHLK01000010.1"/>
</dbReference>
<dbReference type="InterPro" id="IPR051531">
    <property type="entry name" value="N-acetyltransferase"/>
</dbReference>
<keyword evidence="2" id="KW-0808">Transferase</keyword>
<evidence type="ECO:0000313" key="3">
    <source>
        <dbReference type="Proteomes" id="UP000490800"/>
    </source>
</evidence>
<organism evidence="2 3">
    <name type="scientific">Paenibacillus lutrae</name>
    <dbReference type="NCBI Taxonomy" id="2078573"/>
    <lineage>
        <taxon>Bacteria</taxon>
        <taxon>Bacillati</taxon>
        <taxon>Bacillota</taxon>
        <taxon>Bacilli</taxon>
        <taxon>Bacillales</taxon>
        <taxon>Paenibacillaceae</taxon>
        <taxon>Paenibacillus</taxon>
    </lineage>
</organism>
<keyword evidence="3" id="KW-1185">Reference proteome</keyword>
<gene>
    <name evidence="2" type="ORF">EDM21_16860</name>
</gene>
<evidence type="ECO:0000313" key="2">
    <source>
        <dbReference type="EMBL" id="MVP01169.1"/>
    </source>
</evidence>
<dbReference type="GO" id="GO:0016747">
    <property type="term" value="F:acyltransferase activity, transferring groups other than amino-acyl groups"/>
    <property type="evidence" value="ECO:0007669"/>
    <property type="project" value="InterPro"/>
</dbReference>
<dbReference type="SUPFAM" id="SSF55729">
    <property type="entry name" value="Acyl-CoA N-acyltransferases (Nat)"/>
    <property type="match status" value="1"/>
</dbReference>
<accession>A0A7X3FK11</accession>
<dbReference type="Pfam" id="PF13302">
    <property type="entry name" value="Acetyltransf_3"/>
    <property type="match status" value="1"/>
</dbReference>
<dbReference type="Gene3D" id="3.40.630.30">
    <property type="match status" value="1"/>
</dbReference>
<dbReference type="PROSITE" id="PS51186">
    <property type="entry name" value="GNAT"/>
    <property type="match status" value="1"/>
</dbReference>
<dbReference type="PANTHER" id="PTHR43792:SF1">
    <property type="entry name" value="N-ACETYLTRANSFERASE DOMAIN-CONTAINING PROTEIN"/>
    <property type="match status" value="1"/>
</dbReference>
<name>A0A7X3FK11_9BACL</name>
<feature type="domain" description="N-acetyltransferase" evidence="1">
    <location>
        <begin position="10"/>
        <end position="173"/>
    </location>
</feature>
<dbReference type="PANTHER" id="PTHR43792">
    <property type="entry name" value="GNAT FAMILY, PUTATIVE (AFU_ORTHOLOGUE AFUA_3G00765)-RELATED-RELATED"/>
    <property type="match status" value="1"/>
</dbReference>
<comment type="caution">
    <text evidence="2">The sequence shown here is derived from an EMBL/GenBank/DDBJ whole genome shotgun (WGS) entry which is preliminary data.</text>
</comment>
<dbReference type="InterPro" id="IPR016181">
    <property type="entry name" value="Acyl_CoA_acyltransferase"/>
</dbReference>